<reference evidence="2 3" key="1">
    <citation type="journal article" date="2018" name="Nat. Biotechnol.">
        <title>A standardized bacterial taxonomy based on genome phylogeny substantially revises the tree of life.</title>
        <authorList>
            <person name="Parks D.H."/>
            <person name="Chuvochina M."/>
            <person name="Waite D.W."/>
            <person name="Rinke C."/>
            <person name="Skarshewski A."/>
            <person name="Chaumeil P.A."/>
            <person name="Hugenholtz P."/>
        </authorList>
    </citation>
    <scope>NUCLEOTIDE SEQUENCE [LARGE SCALE GENOMIC DNA]</scope>
    <source>
        <strain evidence="2">UBA11482</strain>
    </source>
</reference>
<dbReference type="EMBL" id="DNWC01000135">
    <property type="protein sequence ID" value="HBJ09369.1"/>
    <property type="molecule type" value="Genomic_DNA"/>
</dbReference>
<feature type="domain" description="Metallo-beta-lactamase" evidence="1">
    <location>
        <begin position="118"/>
        <end position="312"/>
    </location>
</feature>
<evidence type="ECO:0000259" key="1">
    <source>
        <dbReference type="Pfam" id="PF12706"/>
    </source>
</evidence>
<dbReference type="InterPro" id="IPR001279">
    <property type="entry name" value="Metallo-B-lactamas"/>
</dbReference>
<proteinExistence type="predicted"/>
<dbReference type="GO" id="GO:0005737">
    <property type="term" value="C:cytoplasm"/>
    <property type="evidence" value="ECO:0007669"/>
    <property type="project" value="TreeGrafter"/>
</dbReference>
<name>A0A354M4D0_9BACT</name>
<dbReference type="GO" id="GO:0008270">
    <property type="term" value="F:zinc ion binding"/>
    <property type="evidence" value="ECO:0007669"/>
    <property type="project" value="InterPro"/>
</dbReference>
<dbReference type="Proteomes" id="UP000262954">
    <property type="component" value="Unassembled WGS sequence"/>
</dbReference>
<accession>A0A354M4D0</accession>
<protein>
    <submittedName>
        <fullName evidence="2">MBL fold metallo-hydrolase</fullName>
    </submittedName>
</protein>
<dbReference type="PANTHER" id="PTHR15032">
    <property type="entry name" value="N-ACYL-PHOSPHATIDYLETHANOLAMINE-HYDROLYZING PHOSPHOLIPASE D"/>
    <property type="match status" value="1"/>
</dbReference>
<dbReference type="GO" id="GO:0070290">
    <property type="term" value="F:N-acylphosphatidylethanolamine-specific phospholipase D activity"/>
    <property type="evidence" value="ECO:0007669"/>
    <property type="project" value="InterPro"/>
</dbReference>
<dbReference type="Gene3D" id="3.60.15.10">
    <property type="entry name" value="Ribonuclease Z/Hydroxyacylglutathione hydrolase-like"/>
    <property type="match status" value="1"/>
</dbReference>
<dbReference type="AlphaFoldDB" id="A0A354M4D0"/>
<dbReference type="InterPro" id="IPR036866">
    <property type="entry name" value="RibonucZ/Hydroxyglut_hydro"/>
</dbReference>
<dbReference type="InterPro" id="IPR024884">
    <property type="entry name" value="NAPE-PLD"/>
</dbReference>
<keyword evidence="2" id="KW-0378">Hydrolase</keyword>
<dbReference type="Pfam" id="PF12706">
    <property type="entry name" value="Lactamase_B_2"/>
    <property type="match status" value="1"/>
</dbReference>
<evidence type="ECO:0000313" key="3">
    <source>
        <dbReference type="Proteomes" id="UP000262954"/>
    </source>
</evidence>
<comment type="caution">
    <text evidence="2">The sequence shown here is derived from an EMBL/GenBank/DDBJ whole genome shotgun (WGS) entry which is preliminary data.</text>
</comment>
<organism evidence="2 3">
    <name type="scientific">Coprobacter fastidiosus</name>
    <dbReference type="NCBI Taxonomy" id="1099853"/>
    <lineage>
        <taxon>Bacteria</taxon>
        <taxon>Pseudomonadati</taxon>
        <taxon>Bacteroidota</taxon>
        <taxon>Bacteroidia</taxon>
        <taxon>Bacteroidales</taxon>
        <taxon>Barnesiellaceae</taxon>
        <taxon>Coprobacter</taxon>
    </lineage>
</organism>
<dbReference type="SUPFAM" id="SSF56281">
    <property type="entry name" value="Metallo-hydrolase/oxidoreductase"/>
    <property type="match status" value="1"/>
</dbReference>
<evidence type="ECO:0000313" key="2">
    <source>
        <dbReference type="EMBL" id="HBJ09369.1"/>
    </source>
</evidence>
<sequence>MVILVVLAVIIVLFALVCLFLNQPSFGRLPRGERLVRIERSPNFKDGEFKNECVTPMLTNDENRIKSFINFLFKKDPGLRPDAALQVVKSDIRHIKRDSDFLIWFGHSSYFMQLEGKRILVDPVFYVASPVSFINKPFKGTDVYYPEDMPDIDYLIITHDHWDHLDYKTIVELRPRIGKVICALGVGEHFEYWKFDKKKIVELDWNENESLDPGLTVHCLPARHFSGRGLTPNRTLWASFLLETPSQKIYIGGDGGYDSRFEVIGERFPDIDLAILENGQYSDDWKYIHLMPQYMSRAAKDLKAKKILTVHHSKYALSKHRWDEPLQNARNMQADSLDVLIPRIGEVVNWHE</sequence>
<gene>
    <name evidence="2" type="ORF">DDY73_10245</name>
</gene>
<dbReference type="PIRSF" id="PIRSF038896">
    <property type="entry name" value="NAPE-PLD"/>
    <property type="match status" value="1"/>
</dbReference>
<dbReference type="PANTHER" id="PTHR15032:SF4">
    <property type="entry name" value="N-ACYL-PHOSPHATIDYLETHANOLAMINE-HYDROLYZING PHOSPHOLIPASE D"/>
    <property type="match status" value="1"/>
</dbReference>